<accession>A0ABR3FME5</accession>
<dbReference type="InterPro" id="IPR017946">
    <property type="entry name" value="PLC-like_Pdiesterase_TIM-brl"/>
</dbReference>
<dbReference type="InterPro" id="IPR030395">
    <property type="entry name" value="GP_PDE_dom"/>
</dbReference>
<reference evidence="2 3" key="1">
    <citation type="submission" date="2024-02" db="EMBL/GenBank/DDBJ databases">
        <title>A draft genome for the cacao thread blight pathogen Marasmius crinis-equi.</title>
        <authorList>
            <person name="Cohen S.P."/>
            <person name="Baruah I.K."/>
            <person name="Amoako-Attah I."/>
            <person name="Bukari Y."/>
            <person name="Meinhardt L.W."/>
            <person name="Bailey B.A."/>
        </authorList>
    </citation>
    <scope>NUCLEOTIDE SEQUENCE [LARGE SCALE GENOMIC DNA]</scope>
    <source>
        <strain evidence="2 3">GH-76</strain>
    </source>
</reference>
<name>A0ABR3FME5_9AGAR</name>
<feature type="domain" description="GP-PDE" evidence="1">
    <location>
        <begin position="64"/>
        <end position="142"/>
    </location>
</feature>
<evidence type="ECO:0000259" key="1">
    <source>
        <dbReference type="Pfam" id="PF03009"/>
    </source>
</evidence>
<dbReference type="Proteomes" id="UP001465976">
    <property type="component" value="Unassembled WGS sequence"/>
</dbReference>
<comment type="caution">
    <text evidence="2">The sequence shown here is derived from an EMBL/GenBank/DDBJ whole genome shotgun (WGS) entry which is preliminary data.</text>
</comment>
<sequence>MKSLDNSIPTSALVDMETLVIPDNSTSPWLGGVRLDTFGGSSFDQQVAQAAHSIGVDILSPADTATWEFDDPAQPGYVPLTTRIMVDKAHELGMLVKPWTVCAFPIHISSYLVDAVLQVNRLNTAELLLEMGVDGLITDYPNMMRRLAQQKGYHVAPKYPKKRVLGCLEHHLQLQK</sequence>
<gene>
    <name evidence="2" type="ORF">V5O48_005404</name>
</gene>
<evidence type="ECO:0000313" key="3">
    <source>
        <dbReference type="Proteomes" id="UP001465976"/>
    </source>
</evidence>
<dbReference type="Pfam" id="PF03009">
    <property type="entry name" value="GDPD"/>
    <property type="match status" value="1"/>
</dbReference>
<protein>
    <recommendedName>
        <fullName evidence="1">GP-PDE domain-containing protein</fullName>
    </recommendedName>
</protein>
<dbReference type="EMBL" id="JBAHYK010000214">
    <property type="protein sequence ID" value="KAL0576572.1"/>
    <property type="molecule type" value="Genomic_DNA"/>
</dbReference>
<proteinExistence type="predicted"/>
<dbReference type="SUPFAM" id="SSF51695">
    <property type="entry name" value="PLC-like phosphodiesterases"/>
    <property type="match status" value="1"/>
</dbReference>
<evidence type="ECO:0000313" key="2">
    <source>
        <dbReference type="EMBL" id="KAL0576572.1"/>
    </source>
</evidence>
<dbReference type="Gene3D" id="3.20.20.190">
    <property type="entry name" value="Phosphatidylinositol (PI) phosphodiesterase"/>
    <property type="match status" value="1"/>
</dbReference>
<keyword evidence="3" id="KW-1185">Reference proteome</keyword>
<organism evidence="2 3">
    <name type="scientific">Marasmius crinis-equi</name>
    <dbReference type="NCBI Taxonomy" id="585013"/>
    <lineage>
        <taxon>Eukaryota</taxon>
        <taxon>Fungi</taxon>
        <taxon>Dikarya</taxon>
        <taxon>Basidiomycota</taxon>
        <taxon>Agaricomycotina</taxon>
        <taxon>Agaricomycetes</taxon>
        <taxon>Agaricomycetidae</taxon>
        <taxon>Agaricales</taxon>
        <taxon>Marasmiineae</taxon>
        <taxon>Marasmiaceae</taxon>
        <taxon>Marasmius</taxon>
    </lineage>
</organism>